<evidence type="ECO:0000259" key="7">
    <source>
        <dbReference type="PROSITE" id="PS50048"/>
    </source>
</evidence>
<feature type="transmembrane region" description="Helical" evidence="6">
    <location>
        <begin position="436"/>
        <end position="453"/>
    </location>
</feature>
<organism evidence="8 9">
    <name type="scientific">Zopfia rhizophila CBS 207.26</name>
    <dbReference type="NCBI Taxonomy" id="1314779"/>
    <lineage>
        <taxon>Eukaryota</taxon>
        <taxon>Fungi</taxon>
        <taxon>Dikarya</taxon>
        <taxon>Ascomycota</taxon>
        <taxon>Pezizomycotina</taxon>
        <taxon>Dothideomycetes</taxon>
        <taxon>Dothideomycetes incertae sedis</taxon>
        <taxon>Zopfiaceae</taxon>
        <taxon>Zopfia</taxon>
    </lineage>
</organism>
<dbReference type="SUPFAM" id="SSF57701">
    <property type="entry name" value="Zn2/Cys6 DNA-binding domain"/>
    <property type="match status" value="1"/>
</dbReference>
<keyword evidence="3" id="KW-0238">DNA-binding</keyword>
<keyword evidence="9" id="KW-1185">Reference proteome</keyword>
<evidence type="ECO:0000256" key="3">
    <source>
        <dbReference type="ARBA" id="ARBA00023125"/>
    </source>
</evidence>
<dbReference type="GO" id="GO:0008270">
    <property type="term" value="F:zinc ion binding"/>
    <property type="evidence" value="ECO:0007669"/>
    <property type="project" value="InterPro"/>
</dbReference>
<dbReference type="PROSITE" id="PS50048">
    <property type="entry name" value="ZN2_CY6_FUNGAL_2"/>
    <property type="match status" value="1"/>
</dbReference>
<feature type="domain" description="Zn(2)-C6 fungal-type" evidence="7">
    <location>
        <begin position="4"/>
        <end position="34"/>
    </location>
</feature>
<feature type="transmembrane region" description="Helical" evidence="6">
    <location>
        <begin position="498"/>
        <end position="516"/>
    </location>
</feature>
<feature type="compositionally biased region" description="Polar residues" evidence="5">
    <location>
        <begin position="87"/>
        <end position="102"/>
    </location>
</feature>
<dbReference type="SMART" id="SM00066">
    <property type="entry name" value="GAL4"/>
    <property type="match status" value="1"/>
</dbReference>
<keyword evidence="6" id="KW-0472">Membrane</keyword>
<dbReference type="Pfam" id="PF00172">
    <property type="entry name" value="Zn_clus"/>
    <property type="match status" value="1"/>
</dbReference>
<dbReference type="GO" id="GO:0005634">
    <property type="term" value="C:nucleus"/>
    <property type="evidence" value="ECO:0007669"/>
    <property type="project" value="UniProtKB-SubCell"/>
</dbReference>
<feature type="region of interest" description="Disordered" evidence="5">
    <location>
        <begin position="572"/>
        <end position="600"/>
    </location>
</feature>
<dbReference type="PANTHER" id="PTHR46910:SF3">
    <property type="entry name" value="HALOTOLERANCE PROTEIN 9-RELATED"/>
    <property type="match status" value="1"/>
</dbReference>
<evidence type="ECO:0000256" key="4">
    <source>
        <dbReference type="ARBA" id="ARBA00023242"/>
    </source>
</evidence>
<evidence type="ECO:0000313" key="9">
    <source>
        <dbReference type="Proteomes" id="UP000800200"/>
    </source>
</evidence>
<reference evidence="8" key="1">
    <citation type="journal article" date="2020" name="Stud. Mycol.">
        <title>101 Dothideomycetes genomes: a test case for predicting lifestyles and emergence of pathogens.</title>
        <authorList>
            <person name="Haridas S."/>
            <person name="Albert R."/>
            <person name="Binder M."/>
            <person name="Bloem J."/>
            <person name="Labutti K."/>
            <person name="Salamov A."/>
            <person name="Andreopoulos B."/>
            <person name="Baker S."/>
            <person name="Barry K."/>
            <person name="Bills G."/>
            <person name="Bluhm B."/>
            <person name="Cannon C."/>
            <person name="Castanera R."/>
            <person name="Culley D."/>
            <person name="Daum C."/>
            <person name="Ezra D."/>
            <person name="Gonzalez J."/>
            <person name="Henrissat B."/>
            <person name="Kuo A."/>
            <person name="Liang C."/>
            <person name="Lipzen A."/>
            <person name="Lutzoni F."/>
            <person name="Magnuson J."/>
            <person name="Mondo S."/>
            <person name="Nolan M."/>
            <person name="Ohm R."/>
            <person name="Pangilinan J."/>
            <person name="Park H.-J."/>
            <person name="Ramirez L."/>
            <person name="Alfaro M."/>
            <person name="Sun H."/>
            <person name="Tritt A."/>
            <person name="Yoshinaga Y."/>
            <person name="Zwiers L.-H."/>
            <person name="Turgeon B."/>
            <person name="Goodwin S."/>
            <person name="Spatafora J."/>
            <person name="Crous P."/>
            <person name="Grigoriev I."/>
        </authorList>
    </citation>
    <scope>NUCLEOTIDE SEQUENCE</scope>
    <source>
        <strain evidence="8">CBS 207.26</strain>
    </source>
</reference>
<feature type="compositionally biased region" description="Low complexity" evidence="5">
    <location>
        <begin position="579"/>
        <end position="594"/>
    </location>
</feature>
<dbReference type="PROSITE" id="PS00463">
    <property type="entry name" value="ZN2_CY6_FUNGAL_1"/>
    <property type="match status" value="1"/>
</dbReference>
<evidence type="ECO:0000256" key="6">
    <source>
        <dbReference type="SAM" id="Phobius"/>
    </source>
</evidence>
<dbReference type="EMBL" id="ML994615">
    <property type="protein sequence ID" value="KAF2192197.1"/>
    <property type="molecule type" value="Genomic_DNA"/>
</dbReference>
<gene>
    <name evidence="8" type="ORF">K469DRAFT_307028</name>
</gene>
<dbReference type="InterPro" id="IPR036864">
    <property type="entry name" value="Zn2-C6_fun-type_DNA-bd_sf"/>
</dbReference>
<dbReference type="InterPro" id="IPR001138">
    <property type="entry name" value="Zn2Cys6_DnaBD"/>
</dbReference>
<evidence type="ECO:0000256" key="2">
    <source>
        <dbReference type="ARBA" id="ARBA00022723"/>
    </source>
</evidence>
<dbReference type="Gene3D" id="4.10.240.10">
    <property type="entry name" value="Zn(2)-C6 fungal-type DNA-binding domain"/>
    <property type="match status" value="1"/>
</dbReference>
<sequence>MKLSCQRCKAKKVKCDKSEGTCSRCKSASAECIYLERRKRPRLTQQKENVRDLSRRLESLEKHLSNAEDVSSSASPPSSDARADVSRNSITTNNPTAVEESGSSSWFYQMAHNAKNSIDKVNKHCQTPIDTPMTNTVDTAITALNDALEDLRNLKIISDRGVPNRPALDLSPEEGKECIKSFLNMLEHTLLPDALSIFPELMVLNVMPDIVESPYVTVDPAAKVLYYNALYYGLYRTGGKGSAVFQQAYLKCLESVPAWLDVACGSILDCLGASLTAWTSINNFDYQLSWKFHCKSCQYIKLNGWDCVDTFPAKTHEEEQRREQCRHLFWHVLQTDTLFRIFYGKPSAIQASYKHVKPPAIFTVENMQPKLPRIILQIAWIRYTVMAADFFETYDKLAAQERLPYINNYCSRLDELLTEWEILEYMQSPRLKLIDSWIFADFAITVWTTIVGVRRMLPRNDTEPLDDPMAVRSSRMVIDTIIQFTRPGMVQSDENSKVFFFLFVTFYPFAAFFSLYEHILASPKPEQCEADLEALESIANIMKVSCSLQPDFMPIYNTINALNKVSRTIQESKRDGAFPATPRPTTATNTPPTNSQASTMGDQYQPAQQFEFHQLGADIFQGLASPLRATNGQMLEFPFPQDLQPLGLVRALENDFNSKNWHDNWWDMNGTMNSTFD</sequence>
<feature type="region of interest" description="Disordered" evidence="5">
    <location>
        <begin position="64"/>
        <end position="102"/>
    </location>
</feature>
<dbReference type="CDD" id="cd12148">
    <property type="entry name" value="fungal_TF_MHR"/>
    <property type="match status" value="1"/>
</dbReference>
<keyword evidence="6" id="KW-1133">Transmembrane helix</keyword>
<dbReference type="OrthoDB" id="39175at2759"/>
<keyword evidence="6" id="KW-0812">Transmembrane</keyword>
<keyword evidence="4" id="KW-0539">Nucleus</keyword>
<accession>A0A6A6EJ96</accession>
<dbReference type="InterPro" id="IPR050987">
    <property type="entry name" value="AtrR-like"/>
</dbReference>
<evidence type="ECO:0000256" key="5">
    <source>
        <dbReference type="SAM" id="MobiDB-lite"/>
    </source>
</evidence>
<dbReference type="CDD" id="cd00067">
    <property type="entry name" value="GAL4"/>
    <property type="match status" value="1"/>
</dbReference>
<comment type="subcellular location">
    <subcellularLocation>
        <location evidence="1">Nucleus</location>
    </subcellularLocation>
</comment>
<protein>
    <recommendedName>
        <fullName evidence="7">Zn(2)-C6 fungal-type domain-containing protein</fullName>
    </recommendedName>
</protein>
<name>A0A6A6EJ96_9PEZI</name>
<dbReference type="GO" id="GO:0003677">
    <property type="term" value="F:DNA binding"/>
    <property type="evidence" value="ECO:0007669"/>
    <property type="project" value="UniProtKB-KW"/>
</dbReference>
<evidence type="ECO:0000313" key="8">
    <source>
        <dbReference type="EMBL" id="KAF2192197.1"/>
    </source>
</evidence>
<feature type="compositionally biased region" description="Low complexity" evidence="5">
    <location>
        <begin position="69"/>
        <end position="80"/>
    </location>
</feature>
<proteinExistence type="predicted"/>
<evidence type="ECO:0000256" key="1">
    <source>
        <dbReference type="ARBA" id="ARBA00004123"/>
    </source>
</evidence>
<keyword evidence="2" id="KW-0479">Metal-binding</keyword>
<dbReference type="GO" id="GO:0000981">
    <property type="term" value="F:DNA-binding transcription factor activity, RNA polymerase II-specific"/>
    <property type="evidence" value="ECO:0007669"/>
    <property type="project" value="InterPro"/>
</dbReference>
<dbReference type="Proteomes" id="UP000800200">
    <property type="component" value="Unassembled WGS sequence"/>
</dbReference>
<dbReference type="PANTHER" id="PTHR46910">
    <property type="entry name" value="TRANSCRIPTION FACTOR PDR1"/>
    <property type="match status" value="1"/>
</dbReference>
<dbReference type="AlphaFoldDB" id="A0A6A6EJ96"/>